<protein>
    <recommendedName>
        <fullName evidence="3">Cyclic lactone autoinducer peptide</fullName>
    </recommendedName>
</protein>
<dbReference type="eggNOG" id="ENOG5033DUW">
    <property type="taxonomic scope" value="Bacteria"/>
</dbReference>
<proteinExistence type="predicted"/>
<dbReference type="EMBL" id="ACFY01000161">
    <property type="protein sequence ID" value="EEG92165.1"/>
    <property type="molecule type" value="Genomic_DNA"/>
</dbReference>
<gene>
    <name evidence="1" type="ORF">ROSEINA2194_04035</name>
</gene>
<dbReference type="NCBIfam" id="TIGR04223">
    <property type="entry name" value="quorum_AgrD"/>
    <property type="match status" value="1"/>
</dbReference>
<comment type="caution">
    <text evidence="1">The sequence shown here is derived from an EMBL/GenBank/DDBJ whole genome shotgun (WGS) entry which is preliminary data.</text>
</comment>
<dbReference type="Proteomes" id="UP000003561">
    <property type="component" value="Unassembled WGS sequence"/>
</dbReference>
<evidence type="ECO:0000313" key="2">
    <source>
        <dbReference type="Proteomes" id="UP000003561"/>
    </source>
</evidence>
<accession>C0FZ45</accession>
<evidence type="ECO:0000313" key="1">
    <source>
        <dbReference type="EMBL" id="EEG92165.1"/>
    </source>
</evidence>
<reference evidence="1 2" key="1">
    <citation type="submission" date="2009-02" db="EMBL/GenBank/DDBJ databases">
        <authorList>
            <person name="Fulton L."/>
            <person name="Clifton S."/>
            <person name="Fulton B."/>
            <person name="Xu J."/>
            <person name="Minx P."/>
            <person name="Pepin K.H."/>
            <person name="Johnson M."/>
            <person name="Bhonagiri V."/>
            <person name="Nash W.E."/>
            <person name="Mardis E.R."/>
            <person name="Wilson R.K."/>
        </authorList>
    </citation>
    <scope>NUCLEOTIDE SEQUENCE [LARGE SCALE GENOMIC DNA]</scope>
    <source>
        <strain evidence="1 2">DSM 16841</strain>
    </source>
</reference>
<reference evidence="1 2" key="2">
    <citation type="submission" date="2009-03" db="EMBL/GenBank/DDBJ databases">
        <title>Draft genome sequence of Roseburia inulinivorans (DSM 16841).</title>
        <authorList>
            <person name="Sudarsanam P."/>
            <person name="Ley R."/>
            <person name="Guruge J."/>
            <person name="Turnbaugh P.J."/>
            <person name="Mahowald M."/>
            <person name="Liep D."/>
            <person name="Gordon J."/>
        </authorList>
    </citation>
    <scope>NUCLEOTIDE SEQUENCE [LARGE SCALE GENOMIC DNA]</scope>
    <source>
        <strain evidence="1 2">DSM 16841</strain>
    </source>
</reference>
<evidence type="ECO:0008006" key="3">
    <source>
        <dbReference type="Google" id="ProtNLM"/>
    </source>
</evidence>
<name>C0FZ45_9FIRM</name>
<sequence>MIIWREEELAMKGKLSKAVAKGMVSVLNTFLRADANSAACVITYQPKAPKELARYRRTK</sequence>
<organism evidence="1 2">
    <name type="scientific">Roseburia inulinivorans DSM 16841</name>
    <dbReference type="NCBI Taxonomy" id="622312"/>
    <lineage>
        <taxon>Bacteria</taxon>
        <taxon>Bacillati</taxon>
        <taxon>Bacillota</taxon>
        <taxon>Clostridia</taxon>
        <taxon>Lachnospirales</taxon>
        <taxon>Lachnospiraceae</taxon>
        <taxon>Roseburia</taxon>
    </lineage>
</organism>
<dbReference type="InterPro" id="IPR009229">
    <property type="entry name" value="AgrD"/>
</dbReference>
<dbReference type="AlphaFoldDB" id="C0FZ45"/>